<dbReference type="InterPro" id="IPR009057">
    <property type="entry name" value="Homeodomain-like_sf"/>
</dbReference>
<name>A0ABT0DZY8_9SPHN</name>
<organism evidence="5 6">
    <name type="scientific">Sphingobium agri</name>
    <dbReference type="NCBI Taxonomy" id="2933566"/>
    <lineage>
        <taxon>Bacteria</taxon>
        <taxon>Pseudomonadati</taxon>
        <taxon>Pseudomonadota</taxon>
        <taxon>Alphaproteobacteria</taxon>
        <taxon>Sphingomonadales</taxon>
        <taxon>Sphingomonadaceae</taxon>
        <taxon>Sphingobium</taxon>
    </lineage>
</organism>
<dbReference type="Gene3D" id="1.10.10.60">
    <property type="entry name" value="Homeodomain-like"/>
    <property type="match status" value="1"/>
</dbReference>
<comment type="caution">
    <text evidence="5">The sequence shown here is derived from an EMBL/GenBank/DDBJ whole genome shotgun (WGS) entry which is preliminary data.</text>
</comment>
<evidence type="ECO:0000259" key="4">
    <source>
        <dbReference type="PROSITE" id="PS01124"/>
    </source>
</evidence>
<reference evidence="5 6" key="1">
    <citation type="submission" date="2022-04" db="EMBL/GenBank/DDBJ databases">
        <authorList>
            <person name="Huq M.A."/>
        </authorList>
    </citation>
    <scope>NUCLEOTIDE SEQUENCE [LARGE SCALE GENOMIC DNA]</scope>
    <source>
        <strain evidence="5 6">MAH-33</strain>
    </source>
</reference>
<evidence type="ECO:0000256" key="1">
    <source>
        <dbReference type="ARBA" id="ARBA00023015"/>
    </source>
</evidence>
<evidence type="ECO:0000313" key="5">
    <source>
        <dbReference type="EMBL" id="MCK0532686.1"/>
    </source>
</evidence>
<dbReference type="Pfam" id="PF12833">
    <property type="entry name" value="HTH_18"/>
    <property type="match status" value="1"/>
</dbReference>
<gene>
    <name evidence="5" type="ORF">MU848_13945</name>
</gene>
<dbReference type="SUPFAM" id="SSF46689">
    <property type="entry name" value="Homeodomain-like"/>
    <property type="match status" value="1"/>
</dbReference>
<dbReference type="EMBL" id="JALKHS010000011">
    <property type="protein sequence ID" value="MCK0532686.1"/>
    <property type="molecule type" value="Genomic_DNA"/>
</dbReference>
<keyword evidence="3" id="KW-0804">Transcription</keyword>
<dbReference type="PROSITE" id="PS01124">
    <property type="entry name" value="HTH_ARAC_FAMILY_2"/>
    <property type="match status" value="1"/>
</dbReference>
<proteinExistence type="predicted"/>
<protein>
    <submittedName>
        <fullName evidence="5">Helix-turn-helix transcriptional regulator</fullName>
    </submittedName>
</protein>
<dbReference type="InterPro" id="IPR018060">
    <property type="entry name" value="HTH_AraC"/>
</dbReference>
<keyword evidence="6" id="KW-1185">Reference proteome</keyword>
<dbReference type="PANTHER" id="PTHR47894:SF1">
    <property type="entry name" value="HTH-TYPE TRANSCRIPTIONAL REGULATOR VQSM"/>
    <property type="match status" value="1"/>
</dbReference>
<dbReference type="PANTHER" id="PTHR47894">
    <property type="entry name" value="HTH-TYPE TRANSCRIPTIONAL REGULATOR GADX"/>
    <property type="match status" value="1"/>
</dbReference>
<evidence type="ECO:0000313" key="6">
    <source>
        <dbReference type="Proteomes" id="UP001203512"/>
    </source>
</evidence>
<dbReference type="SMART" id="SM00342">
    <property type="entry name" value="HTH_ARAC"/>
    <property type="match status" value="1"/>
</dbReference>
<feature type="domain" description="HTH araC/xylS-type" evidence="4">
    <location>
        <begin position="233"/>
        <end position="333"/>
    </location>
</feature>
<keyword evidence="1" id="KW-0805">Transcription regulation</keyword>
<keyword evidence="2" id="KW-0238">DNA-binding</keyword>
<accession>A0ABT0DZY8</accession>
<dbReference type="Proteomes" id="UP001203512">
    <property type="component" value="Unassembled WGS sequence"/>
</dbReference>
<sequence>MAESVAERVFAIYSEAFGSIEPLFEHVGQRPDGQRTLSSLPVADLARMTSFAINQLARRDAVMAGRQGLRGCDWRVVMYSLTSARTLREAIVRCCECFEAIDWRCGKMALRTHGDTAQLELEAVRAGGSTSTGCLIDLFGVMEIHGLLGWLIDHPIGVRSAWLNHLPGVFASLDLPPLPFPVRLAEGWSGFDFSASLLDYPVMRSWEDQQRRPLSNLLFVSSVRETDRMPTETRVRGIAMAALKSEGRLPAFGELVNALGGSEATLRRQLAREGTSYRQVRESCRRELALHLLRRTGMSIEDIAGRLDYCDSDAFRQAFRAWTGHSPTAYRHDSGGGVGIQKLAG</sequence>
<evidence type="ECO:0000256" key="3">
    <source>
        <dbReference type="ARBA" id="ARBA00023163"/>
    </source>
</evidence>
<evidence type="ECO:0000256" key="2">
    <source>
        <dbReference type="ARBA" id="ARBA00023125"/>
    </source>
</evidence>